<dbReference type="Gene3D" id="3.40.50.1220">
    <property type="entry name" value="TPP-binding domain"/>
    <property type="match status" value="1"/>
</dbReference>
<dbReference type="EC" id="2.2.1.6" evidence="4 12"/>
<dbReference type="GO" id="GO:0030976">
    <property type="term" value="F:thiamine pyrophosphate binding"/>
    <property type="evidence" value="ECO:0007669"/>
    <property type="project" value="UniProtKB-UniRule"/>
</dbReference>
<dbReference type="PANTHER" id="PTHR18968">
    <property type="entry name" value="THIAMINE PYROPHOSPHATE ENZYMES"/>
    <property type="match status" value="1"/>
</dbReference>
<dbReference type="Gene3D" id="3.40.50.970">
    <property type="match status" value="2"/>
</dbReference>
<dbReference type="GO" id="GO:0003984">
    <property type="term" value="F:acetolactate synthase activity"/>
    <property type="evidence" value="ECO:0007669"/>
    <property type="project" value="UniProtKB-EC"/>
</dbReference>
<proteinExistence type="inferred from homology"/>
<dbReference type="Pfam" id="PF02775">
    <property type="entry name" value="TPP_enzyme_C"/>
    <property type="match status" value="1"/>
</dbReference>
<evidence type="ECO:0000256" key="11">
    <source>
        <dbReference type="ARBA" id="ARBA00048670"/>
    </source>
</evidence>
<dbReference type="PATRIC" id="fig|1423749.3.peg.371"/>
<evidence type="ECO:0000313" key="16">
    <source>
        <dbReference type="EMBL" id="KRM02010.1"/>
    </source>
</evidence>
<organism evidence="16 17">
    <name type="scientific">Limosilactobacillus gastricus DSM 16045</name>
    <dbReference type="NCBI Taxonomy" id="1423749"/>
    <lineage>
        <taxon>Bacteria</taxon>
        <taxon>Bacillati</taxon>
        <taxon>Bacillota</taxon>
        <taxon>Bacilli</taxon>
        <taxon>Lactobacillales</taxon>
        <taxon>Lactobacillaceae</taxon>
        <taxon>Limosilactobacillus</taxon>
    </lineage>
</organism>
<reference evidence="16 17" key="1">
    <citation type="journal article" date="2015" name="Genome Announc.">
        <title>Expanding the biotechnology potential of lactobacilli through comparative genomics of 213 strains and associated genera.</title>
        <authorList>
            <person name="Sun Z."/>
            <person name="Harris H.M."/>
            <person name="McCann A."/>
            <person name="Guo C."/>
            <person name="Argimon S."/>
            <person name="Zhang W."/>
            <person name="Yang X."/>
            <person name="Jeffery I.B."/>
            <person name="Cooney J.C."/>
            <person name="Kagawa T.F."/>
            <person name="Liu W."/>
            <person name="Song Y."/>
            <person name="Salvetti E."/>
            <person name="Wrobel A."/>
            <person name="Rasinkangas P."/>
            <person name="Parkhill J."/>
            <person name="Rea M.C."/>
            <person name="O'Sullivan O."/>
            <person name="Ritari J."/>
            <person name="Douillard F.P."/>
            <person name="Paul Ross R."/>
            <person name="Yang R."/>
            <person name="Briner A.E."/>
            <person name="Felis G.E."/>
            <person name="de Vos W.M."/>
            <person name="Barrangou R."/>
            <person name="Klaenhammer T.R."/>
            <person name="Caufield P.W."/>
            <person name="Cui Y."/>
            <person name="Zhang H."/>
            <person name="O'Toole P.W."/>
        </authorList>
    </citation>
    <scope>NUCLEOTIDE SEQUENCE [LARGE SCALE GENOMIC DNA]</scope>
    <source>
        <strain evidence="16 17">DSM 16045</strain>
    </source>
</reference>
<name>A0A0R1V948_9LACO</name>
<dbReference type="NCBIfam" id="TIGR00118">
    <property type="entry name" value="acolac_lg"/>
    <property type="match status" value="1"/>
</dbReference>
<dbReference type="SUPFAM" id="SSF52518">
    <property type="entry name" value="Thiamin diphosphate-binding fold (THDP-binding)"/>
    <property type="match status" value="2"/>
</dbReference>
<dbReference type="GO" id="GO:0009097">
    <property type="term" value="P:isoleucine biosynthetic process"/>
    <property type="evidence" value="ECO:0007669"/>
    <property type="project" value="UniProtKB-UniPathway"/>
</dbReference>
<evidence type="ECO:0000256" key="7">
    <source>
        <dbReference type="ARBA" id="ARBA00022723"/>
    </source>
</evidence>
<dbReference type="Pfam" id="PF00205">
    <property type="entry name" value="TPP_enzyme_M"/>
    <property type="match status" value="1"/>
</dbReference>
<dbReference type="Proteomes" id="UP000051739">
    <property type="component" value="Unassembled WGS sequence"/>
</dbReference>
<keyword evidence="7 12" id="KW-0479">Metal-binding</keyword>
<dbReference type="AlphaFoldDB" id="A0A0R1V948"/>
<dbReference type="GO" id="GO:0005948">
    <property type="term" value="C:acetolactate synthase complex"/>
    <property type="evidence" value="ECO:0007669"/>
    <property type="project" value="TreeGrafter"/>
</dbReference>
<dbReference type="Pfam" id="PF02776">
    <property type="entry name" value="TPP_enzyme_N"/>
    <property type="match status" value="1"/>
</dbReference>
<dbReference type="SUPFAM" id="SSF52467">
    <property type="entry name" value="DHS-like NAD/FAD-binding domain"/>
    <property type="match status" value="1"/>
</dbReference>
<comment type="cofactor">
    <cofactor evidence="12">
        <name>thiamine diphosphate</name>
        <dbReference type="ChEBI" id="CHEBI:58937"/>
    </cofactor>
    <text evidence="12">Binds 1 thiamine pyrophosphate per subunit.</text>
</comment>
<evidence type="ECO:0000256" key="6">
    <source>
        <dbReference type="ARBA" id="ARBA00022679"/>
    </source>
</evidence>
<dbReference type="CDD" id="cd07035">
    <property type="entry name" value="TPP_PYR_POX_like"/>
    <property type="match status" value="1"/>
</dbReference>
<comment type="caution">
    <text evidence="16">The sequence shown here is derived from an EMBL/GenBank/DDBJ whole genome shotgun (WGS) entry which is preliminary data.</text>
</comment>
<feature type="domain" description="Thiamine pyrophosphate enzyme N-terminal TPP-binding" evidence="15">
    <location>
        <begin position="6"/>
        <end position="120"/>
    </location>
</feature>
<gene>
    <name evidence="16" type="ORF">FC60_GL000369</name>
</gene>
<keyword evidence="8 12" id="KW-0460">Magnesium</keyword>
<protein>
    <recommendedName>
        <fullName evidence="4 12">Acetolactate synthase</fullName>
        <ecNumber evidence="4 12">2.2.1.6</ecNumber>
    </recommendedName>
</protein>
<evidence type="ECO:0000256" key="5">
    <source>
        <dbReference type="ARBA" id="ARBA00022605"/>
    </source>
</evidence>
<evidence type="ECO:0000256" key="2">
    <source>
        <dbReference type="ARBA" id="ARBA00005025"/>
    </source>
</evidence>
<dbReference type="InterPro" id="IPR029061">
    <property type="entry name" value="THDP-binding"/>
</dbReference>
<comment type="cofactor">
    <cofactor evidence="12">
        <name>Mg(2+)</name>
        <dbReference type="ChEBI" id="CHEBI:18420"/>
    </cofactor>
    <text evidence="12">Binds 1 Mg(2+) ion per subunit.</text>
</comment>
<dbReference type="FunFam" id="3.40.50.970:FF:000007">
    <property type="entry name" value="Acetolactate synthase"/>
    <property type="match status" value="1"/>
</dbReference>
<dbReference type="InterPro" id="IPR000399">
    <property type="entry name" value="TPP-bd_CS"/>
</dbReference>
<evidence type="ECO:0000259" key="15">
    <source>
        <dbReference type="Pfam" id="PF02776"/>
    </source>
</evidence>
<comment type="pathway">
    <text evidence="1 12">Amino-acid biosynthesis; L-isoleucine biosynthesis; L-isoleucine from 2-oxobutanoate: step 1/4.</text>
</comment>
<dbReference type="InterPro" id="IPR039368">
    <property type="entry name" value="AHAS_TPP"/>
</dbReference>
<evidence type="ECO:0000256" key="8">
    <source>
        <dbReference type="ARBA" id="ARBA00022842"/>
    </source>
</evidence>
<evidence type="ECO:0000313" key="17">
    <source>
        <dbReference type="Proteomes" id="UP000051739"/>
    </source>
</evidence>
<dbReference type="InterPro" id="IPR045229">
    <property type="entry name" value="TPP_enz"/>
</dbReference>
<dbReference type="GO" id="GO:0009099">
    <property type="term" value="P:L-valine biosynthetic process"/>
    <property type="evidence" value="ECO:0007669"/>
    <property type="project" value="UniProtKB-UniPathway"/>
</dbReference>
<feature type="domain" description="Thiamine pyrophosphate enzyme central" evidence="13">
    <location>
        <begin position="191"/>
        <end position="323"/>
    </location>
</feature>
<keyword evidence="5 12" id="KW-0028">Amino-acid biosynthesis</keyword>
<dbReference type="InterPro" id="IPR012001">
    <property type="entry name" value="Thiamin_PyroP_enz_TPP-bd_dom"/>
</dbReference>
<keyword evidence="10 12" id="KW-0100">Branched-chain amino acid biosynthesis</keyword>
<sequence>MNKTSGSKALLDELTAQQVEVVFGYPGGAVIPLYDEVYQEKYHNILVRHEQGAAHAAEGYAKASGKTGVVFTTSGPGATNALTGVADAKLDSVPMVVFTGQVGRALIGTDAFQEVDIVSMAKAVTKATFQVLTPSELVPTVRKAFQIAQDGRPGPVLVDLPKDITTADVYLPSRPAPVSETLPDDNQVQFQEVWETFKKAKKPLLLVGNGAAKEETSRLVREFVTQTQTPTVATLLGLGVLPSNDPNFLGMGGMHGSYAANQALSNCDFLLNLGSRFDDRLATKPSEFASQATIAHFDLDPHELGKIITTDYPVVTDAKVAMEWFVNASQSEPTDDHTAWLAQVQSWQSEHPFTYQKETGVMKPQAVIEAVSQATHGQAYVATDVGQHQMWVSQYYQFQQPSHLVTSGGLGTMGFGIPGAIGAKLAHPDQDVVLFLGDGGFQMTSEELDVIRENQLNVKVVMFNNHALGMVKQWQDLFFDQHRSRTVFADQPDFQKIVQGYGLDTYRLSPDNWQAELENALASSRAAFIEVEIPADENVFPMIPAGEANTNMLLG</sequence>
<accession>A0A0R1V948</accession>
<dbReference type="RefSeq" id="WP_056937429.1">
    <property type="nucleotide sequence ID" value="NZ_AZFN01000013.1"/>
</dbReference>
<evidence type="ECO:0000256" key="12">
    <source>
        <dbReference type="RuleBase" id="RU003591"/>
    </source>
</evidence>
<dbReference type="PROSITE" id="PS00187">
    <property type="entry name" value="TPP_ENZYMES"/>
    <property type="match status" value="1"/>
</dbReference>
<dbReference type="InterPro" id="IPR029035">
    <property type="entry name" value="DHS-like_NAD/FAD-binding_dom"/>
</dbReference>
<dbReference type="EMBL" id="AZFN01000013">
    <property type="protein sequence ID" value="KRM02010.1"/>
    <property type="molecule type" value="Genomic_DNA"/>
</dbReference>
<dbReference type="GO" id="GO:0000287">
    <property type="term" value="F:magnesium ion binding"/>
    <property type="evidence" value="ECO:0007669"/>
    <property type="project" value="UniProtKB-UniRule"/>
</dbReference>
<comment type="catalytic activity">
    <reaction evidence="11 12">
        <text>2 pyruvate + H(+) = (2S)-2-acetolactate + CO2</text>
        <dbReference type="Rhea" id="RHEA:25249"/>
        <dbReference type="ChEBI" id="CHEBI:15361"/>
        <dbReference type="ChEBI" id="CHEBI:15378"/>
        <dbReference type="ChEBI" id="CHEBI:16526"/>
        <dbReference type="ChEBI" id="CHEBI:58476"/>
        <dbReference type="EC" id="2.2.1.6"/>
    </reaction>
</comment>
<evidence type="ECO:0000256" key="9">
    <source>
        <dbReference type="ARBA" id="ARBA00023052"/>
    </source>
</evidence>
<keyword evidence="9 12" id="KW-0786">Thiamine pyrophosphate</keyword>
<comment type="similarity">
    <text evidence="3 12">Belongs to the TPP enzyme family.</text>
</comment>
<comment type="pathway">
    <text evidence="2 12">Amino-acid biosynthesis; L-valine biosynthesis; L-valine from pyruvate: step 1/4.</text>
</comment>
<dbReference type="InterPro" id="IPR012000">
    <property type="entry name" value="Thiamin_PyroP_enz_cen_dom"/>
</dbReference>
<evidence type="ECO:0000256" key="3">
    <source>
        <dbReference type="ARBA" id="ARBA00007812"/>
    </source>
</evidence>
<keyword evidence="6 12" id="KW-0808">Transferase</keyword>
<evidence type="ECO:0000256" key="10">
    <source>
        <dbReference type="ARBA" id="ARBA00023304"/>
    </source>
</evidence>
<dbReference type="InterPro" id="IPR011766">
    <property type="entry name" value="TPP_enzyme_TPP-bd"/>
</dbReference>
<dbReference type="CDD" id="cd02015">
    <property type="entry name" value="TPP_AHAS"/>
    <property type="match status" value="1"/>
</dbReference>
<keyword evidence="17" id="KW-1185">Reference proteome</keyword>
<dbReference type="FunFam" id="3.40.50.1220:FF:000008">
    <property type="entry name" value="Acetolactate synthase"/>
    <property type="match status" value="1"/>
</dbReference>
<dbReference type="InterPro" id="IPR012846">
    <property type="entry name" value="Acetolactate_synth_lsu"/>
</dbReference>
<dbReference type="UniPathway" id="UPA00049">
    <property type="reaction ID" value="UER00059"/>
</dbReference>
<feature type="domain" description="Thiamine pyrophosphate enzyme TPP-binding" evidence="14">
    <location>
        <begin position="384"/>
        <end position="531"/>
    </location>
</feature>
<evidence type="ECO:0000259" key="13">
    <source>
        <dbReference type="Pfam" id="PF00205"/>
    </source>
</evidence>
<evidence type="ECO:0000259" key="14">
    <source>
        <dbReference type="Pfam" id="PF02775"/>
    </source>
</evidence>
<evidence type="ECO:0000256" key="4">
    <source>
        <dbReference type="ARBA" id="ARBA00013145"/>
    </source>
</evidence>
<dbReference type="UniPathway" id="UPA00047">
    <property type="reaction ID" value="UER00055"/>
</dbReference>
<dbReference type="GO" id="GO:0050660">
    <property type="term" value="F:flavin adenine dinucleotide binding"/>
    <property type="evidence" value="ECO:0007669"/>
    <property type="project" value="InterPro"/>
</dbReference>
<dbReference type="PANTHER" id="PTHR18968:SF13">
    <property type="entry name" value="ACETOLACTATE SYNTHASE CATALYTIC SUBUNIT, MITOCHONDRIAL"/>
    <property type="match status" value="1"/>
</dbReference>
<evidence type="ECO:0000256" key="1">
    <source>
        <dbReference type="ARBA" id="ARBA00004974"/>
    </source>
</evidence>